<dbReference type="Proteomes" id="UP000236345">
    <property type="component" value="Unassembled WGS sequence"/>
</dbReference>
<gene>
    <name evidence="1" type="ORF">COO59_03840</name>
</gene>
<protein>
    <submittedName>
        <fullName evidence="1">Virulence factor SrfB</fullName>
    </submittedName>
</protein>
<dbReference type="PIRSF" id="PIRSF034585">
    <property type="entry name" value="SrfB"/>
    <property type="match status" value="1"/>
</dbReference>
<dbReference type="AlphaFoldDB" id="A0A2K1QDF6"/>
<dbReference type="Pfam" id="PF07520">
    <property type="entry name" value="SrfB"/>
    <property type="match status" value="1"/>
</dbReference>
<dbReference type="RefSeq" id="WP_103058523.1">
    <property type="nucleotide sequence ID" value="NZ_BSOF01000026.1"/>
</dbReference>
<dbReference type="InterPro" id="IPR009216">
    <property type="entry name" value="Virulence_factor_SrfB"/>
</dbReference>
<comment type="caution">
    <text evidence="1">The sequence shown here is derived from an EMBL/GenBank/DDBJ whole genome shotgun (WGS) entry which is preliminary data.</text>
</comment>
<keyword evidence="2" id="KW-1185">Reference proteome</keyword>
<organism evidence="1 2">
    <name type="scientific">Mixta theicola</name>
    <dbReference type="NCBI Taxonomy" id="1458355"/>
    <lineage>
        <taxon>Bacteria</taxon>
        <taxon>Pseudomonadati</taxon>
        <taxon>Pseudomonadota</taxon>
        <taxon>Gammaproteobacteria</taxon>
        <taxon>Enterobacterales</taxon>
        <taxon>Erwiniaceae</taxon>
        <taxon>Mixta</taxon>
    </lineage>
</organism>
<name>A0A2K1QDF6_9GAMM</name>
<dbReference type="OrthoDB" id="5437169at2"/>
<evidence type="ECO:0000313" key="1">
    <source>
        <dbReference type="EMBL" id="PNS13055.1"/>
    </source>
</evidence>
<reference evidence="2" key="1">
    <citation type="submission" date="2017-09" db="EMBL/GenBank/DDBJ databases">
        <authorList>
            <person name="Palmer M."/>
            <person name="Steenkamp E.T."/>
            <person name="Coetzee M.P."/>
            <person name="Avontuur J.R."/>
            <person name="Van Zyl E."/>
            <person name="Chan W.-Y."/>
            <person name="Blom J."/>
            <person name="Venter S.N."/>
        </authorList>
    </citation>
    <scope>NUCLEOTIDE SEQUENCE [LARGE SCALE GENOMIC DNA]</scope>
    <source>
        <strain evidence="2">QC88-366</strain>
    </source>
</reference>
<accession>A0A2K1QDF6</accession>
<proteinExistence type="predicted"/>
<dbReference type="EMBL" id="NWUO01000002">
    <property type="protein sequence ID" value="PNS13055.1"/>
    <property type="molecule type" value="Genomic_DNA"/>
</dbReference>
<evidence type="ECO:0000313" key="2">
    <source>
        <dbReference type="Proteomes" id="UP000236345"/>
    </source>
</evidence>
<sequence length="991" mass="110415">MLAPITDFKQKITLIAESGIQFLDFAITVNDSQPRKFVRQTANGPLLRITHDVASGRFLLPLEDGAAPEVVRPECSTTQEQSLNLLNGVWLPVPVLRCAPPRQFIGGPENWARMQIAALDKPDAEGHTHRVILAFDTQTAPDDSDQALLALTPSDANNGVGFALAWQNYELGEFLDLTWVDGWLREVFTQRAGELESRHDSDIKMALREFEYQAHYLNLLELLGTQLALTDIRILTATLQEPVVNVDLILDVGNSHTCGILVEDHPDEVNGLKQTYELQLRDLSQPHRVYNEMFDSRVEFAEAHFGKKNFSVESGREEAFVWPSLTRVGREASRMALQRAGTEGATGISSPRRYLWDEARYAAGWRFNRADRATAEPQAIAEPLMTLINDEGEPLWQIEEDARLPVFSAHYSRSSLMTFMLSELLAQAMMQMNSAAQRQKMPHSYAPRQLRHIILTLPSAMPKPEREIFRSRMQDAIGLVWKAMGWHPADAPFDSVSDKALSSRPVPDVQMEWDEATCGQMVYLFNETQVNFAGRAEAFFASMARPDRLRDAHEPAGKTLRIASIDIGGGTTDLAITHYALDDGQGNNVKINPRLLFREGFKVAGDDILLDVIQLYVLPALHASLKQAGLANPDILLDKLFGYNGRMDGFSTLRQQATLQLFIPLAQAVLERYESYDPLDTSAEIEALYGELLTQRPGAAVLDYINGEVQRALGGQLAFDILQVPMVVSLSKLHGEFLSHRMAIVPALRSMAEVISLYSCDVLLLTGRPARFPGVQALFRHLQPLPGSRILSLEGYHTSDWYPFNKMGRIDNPKSTAAVGAMLCLLALDLRLSSFWFKAGDFQPYSTIRYLGMLDDNHALTSENVCYSEIDLDDPGWTPDRKSSFQIRGNVCLGFRQLDNDRWLASPLYSLTINDAQLARKVAGDSVLRVKLAVEPGAQSGSPERFVLADARLDDGTRVPLSQLSLKLNTLSASGNANAQYWIDSGSVFKK</sequence>